<gene>
    <name evidence="2" type="ORF">HYH02_001451</name>
</gene>
<dbReference type="Pfam" id="PF03407">
    <property type="entry name" value="Nucleotid_trans"/>
    <property type="match status" value="1"/>
</dbReference>
<dbReference type="InterPro" id="IPR005069">
    <property type="entry name" value="Nucl-diP-sugar_transferase"/>
</dbReference>
<name>A0A836BCF5_9CHLO</name>
<keyword evidence="3" id="KW-1185">Reference proteome</keyword>
<feature type="domain" description="Nucleotide-diphospho-sugar transferase" evidence="1">
    <location>
        <begin position="4"/>
        <end position="119"/>
    </location>
</feature>
<dbReference type="EMBL" id="JAEHOD010000002">
    <property type="protein sequence ID" value="KAG2454432.1"/>
    <property type="molecule type" value="Genomic_DNA"/>
</dbReference>
<accession>A0A836BCF5</accession>
<organism evidence="2 3">
    <name type="scientific">Chlamydomonas schloesseri</name>
    <dbReference type="NCBI Taxonomy" id="2026947"/>
    <lineage>
        <taxon>Eukaryota</taxon>
        <taxon>Viridiplantae</taxon>
        <taxon>Chlorophyta</taxon>
        <taxon>core chlorophytes</taxon>
        <taxon>Chlorophyceae</taxon>
        <taxon>CS clade</taxon>
        <taxon>Chlamydomonadales</taxon>
        <taxon>Chlamydomonadaceae</taxon>
        <taxon>Chlamydomonas</taxon>
    </lineage>
</organism>
<dbReference type="AlphaFoldDB" id="A0A836BCF5"/>
<dbReference type="Proteomes" id="UP000613740">
    <property type="component" value="Unassembled WGS sequence"/>
</dbReference>
<proteinExistence type="predicted"/>
<comment type="caution">
    <text evidence="2">The sequence shown here is derived from an EMBL/GenBank/DDBJ whole genome shotgun (WGS) entry which is preliminary data.</text>
</comment>
<reference evidence="2" key="1">
    <citation type="journal article" date="2020" name="bioRxiv">
        <title>Comparative genomics of Chlamydomonas.</title>
        <authorList>
            <person name="Craig R.J."/>
            <person name="Hasan A.R."/>
            <person name="Ness R.W."/>
            <person name="Keightley P.D."/>
        </authorList>
    </citation>
    <scope>NUCLEOTIDE SEQUENCE</scope>
    <source>
        <strain evidence="2">CCAP 11/173</strain>
    </source>
</reference>
<sequence>MKYYLDRLSLVSRAARLGYNMLMIDSDVLFLEDIYSHLKSPPLRDATLMALRDPYNGLLNCAIIYIQNARPEGPAVQLMAEAPDRMERWAEGAELLKARNRVPHCWDQMVVSDSMLSTVAGRPMAFGCWQYWPTRPQVEAWNTAHRRVFHPYKTGGFGIQQFMKLERVAWPRDLARAAPGFPATAESELWTATMRVPNYQGTWPEDLGGPIYPGPRAGNASGWIELLKSDGQPMWPDPEDAAQAAAAAGLTERFAFLPDWLGAYWLQRAPRGGTAGNSGYWSAPLLATHTHATAADTAAAAAGTALSAGAPTPPPTPTPTPASPYALVHVFHPPGGAHLKQLGKMALGHFPWHLMHRLRHSGGLYMASTHQAPVPDVLAYLPDVEGSEWASYAEWNAAALALARLALEMGRAAAFPAPRCNLTWLGGSRNNRLPLDIPESADIRHTWIMPYGRPGQGFASLRCLLGGYLAKGCMRPTEYFPSGLLAPEYDDFLEQVQLSNLGVAVAAAGLLEAPPAAAAGAGAVAGGAAAGGKSAWDVGALAAALMAAHGGPSSGAPQGQGRPRLLLLPAVPVLSGNPGPRMQVFTEKSSHGGDVCNWLLGKPFM</sequence>
<evidence type="ECO:0000313" key="3">
    <source>
        <dbReference type="Proteomes" id="UP000613740"/>
    </source>
</evidence>
<evidence type="ECO:0000259" key="1">
    <source>
        <dbReference type="Pfam" id="PF03407"/>
    </source>
</evidence>
<evidence type="ECO:0000313" key="2">
    <source>
        <dbReference type="EMBL" id="KAG2454432.1"/>
    </source>
</evidence>
<dbReference type="OrthoDB" id="536606at2759"/>
<protein>
    <recommendedName>
        <fullName evidence="1">Nucleotide-diphospho-sugar transferase domain-containing protein</fullName>
    </recommendedName>
</protein>